<dbReference type="EMBL" id="JAJNDB010000009">
    <property type="protein sequence ID" value="MCD2197622.1"/>
    <property type="molecule type" value="Genomic_DNA"/>
</dbReference>
<organism evidence="3 4">
    <name type="scientific">Actinomycetospora endophytica</name>
    <dbReference type="NCBI Taxonomy" id="2291215"/>
    <lineage>
        <taxon>Bacteria</taxon>
        <taxon>Bacillati</taxon>
        <taxon>Actinomycetota</taxon>
        <taxon>Actinomycetes</taxon>
        <taxon>Pseudonocardiales</taxon>
        <taxon>Pseudonocardiaceae</taxon>
        <taxon>Actinomycetospora</taxon>
    </lineage>
</organism>
<comment type="caution">
    <text evidence="3">The sequence shown here is derived from an EMBL/GenBank/DDBJ whole genome shotgun (WGS) entry which is preliminary data.</text>
</comment>
<feature type="region of interest" description="Disordered" evidence="1">
    <location>
        <begin position="1"/>
        <end position="29"/>
    </location>
</feature>
<dbReference type="Pfam" id="PF19575">
    <property type="entry name" value="HTH_58"/>
    <property type="match status" value="1"/>
</dbReference>
<dbReference type="InterPro" id="IPR045745">
    <property type="entry name" value="HTH_58_Actinobacteria-type"/>
</dbReference>
<evidence type="ECO:0000256" key="1">
    <source>
        <dbReference type="SAM" id="MobiDB-lite"/>
    </source>
</evidence>
<accession>A0ABS8PHA6</accession>
<dbReference type="Proteomes" id="UP001199469">
    <property type="component" value="Unassembled WGS sequence"/>
</dbReference>
<protein>
    <submittedName>
        <fullName evidence="3">Helix-turn-helix domain-containing protein</fullName>
    </submittedName>
</protein>
<dbReference type="RefSeq" id="WP_230739828.1">
    <property type="nucleotide sequence ID" value="NZ_JAJNDB010000009.1"/>
</dbReference>
<proteinExistence type="predicted"/>
<evidence type="ECO:0000259" key="2">
    <source>
        <dbReference type="Pfam" id="PF19575"/>
    </source>
</evidence>
<dbReference type="InterPro" id="IPR013324">
    <property type="entry name" value="RNA_pol_sigma_r3/r4-like"/>
</dbReference>
<name>A0ABS8PHA6_9PSEU</name>
<feature type="domain" description="Helix-turn-helix" evidence="2">
    <location>
        <begin position="27"/>
        <end position="78"/>
    </location>
</feature>
<keyword evidence="4" id="KW-1185">Reference proteome</keyword>
<gene>
    <name evidence="3" type="ORF">LQ327_30050</name>
</gene>
<reference evidence="3 4" key="1">
    <citation type="submission" date="2021-11" db="EMBL/GenBank/DDBJ databases">
        <title>Draft genome sequence of Actinomycetospora sp. SF1 isolated from the rhizosphere soil.</title>
        <authorList>
            <person name="Duangmal K."/>
            <person name="Chantavorakit T."/>
        </authorList>
    </citation>
    <scope>NUCLEOTIDE SEQUENCE [LARGE SCALE GENOMIC DNA]</scope>
    <source>
        <strain evidence="3 4">TBRC 5722</strain>
    </source>
</reference>
<dbReference type="SUPFAM" id="SSF88659">
    <property type="entry name" value="Sigma3 and sigma4 domains of RNA polymerase sigma factors"/>
    <property type="match status" value="1"/>
</dbReference>
<evidence type="ECO:0000313" key="4">
    <source>
        <dbReference type="Proteomes" id="UP001199469"/>
    </source>
</evidence>
<evidence type="ECO:0000313" key="3">
    <source>
        <dbReference type="EMBL" id="MCD2197622.1"/>
    </source>
</evidence>
<sequence>MGDHLDADSLASLPTPSRGRRGLSADESHQARQVLAAHYENGATIRGLADASGYSFGRVRELLLEAGVTLRRRGGPQRSTPRES</sequence>